<dbReference type="InterPro" id="IPR047589">
    <property type="entry name" value="DUF11_rpt"/>
</dbReference>
<dbReference type="Gene3D" id="2.60.40.740">
    <property type="match status" value="1"/>
</dbReference>
<evidence type="ECO:0000259" key="6">
    <source>
        <dbReference type="Pfam" id="PF17210"/>
    </source>
</evidence>
<feature type="region of interest" description="Disordered" evidence="4">
    <location>
        <begin position="664"/>
        <end position="763"/>
    </location>
</feature>
<dbReference type="Pfam" id="PF01345">
    <property type="entry name" value="DUF11"/>
    <property type="match status" value="1"/>
</dbReference>
<feature type="domain" description="DUF11" evidence="5">
    <location>
        <begin position="414"/>
        <end position="523"/>
    </location>
</feature>
<gene>
    <name evidence="7" type="ORF">CATMQ487_36120</name>
</gene>
<dbReference type="Gene3D" id="2.60.40.10">
    <property type="entry name" value="Immunoglobulins"/>
    <property type="match status" value="2"/>
</dbReference>
<comment type="subcellular location">
    <subcellularLocation>
        <location evidence="1">Secreted</location>
    </subcellularLocation>
</comment>
<dbReference type="Proteomes" id="UP001057498">
    <property type="component" value="Chromosome"/>
</dbReference>
<dbReference type="PANTHER" id="PTHR23303">
    <property type="entry name" value="CARBOXYPEPTIDASE REGULATORY REGION-CONTAINING"/>
    <property type="match status" value="1"/>
</dbReference>
<evidence type="ECO:0000313" key="7">
    <source>
        <dbReference type="EMBL" id="BDI06642.1"/>
    </source>
</evidence>
<dbReference type="NCBIfam" id="TIGR01451">
    <property type="entry name" value="B_ant_repeat"/>
    <property type="match status" value="1"/>
</dbReference>
<feature type="compositionally biased region" description="Basic and acidic residues" evidence="4">
    <location>
        <begin position="678"/>
        <end position="693"/>
    </location>
</feature>
<dbReference type="SUPFAM" id="SSF117074">
    <property type="entry name" value="Hypothetical protein PA1324"/>
    <property type="match status" value="2"/>
</dbReference>
<proteinExistence type="predicted"/>
<evidence type="ECO:0008006" key="9">
    <source>
        <dbReference type="Google" id="ProtNLM"/>
    </source>
</evidence>
<sequence>MGTYTIVVSNRGDAASSASYTVVDRLPAGMTVAAVPTGSGWDCSATLLGNAVARCTRSEVIAAASGAVATRAPDITLLVDVAAGACRSPDASGTCTIAAGTALVNQVAVTGGGEPDLPTHTGNNGATDPTPVQQAGAVSGRVWIDQNHNRVFDGGDNVLAGIVVEVLDASGRLVATTRSAADGSYRVDGLTPGNGYSVRFRDAVNGAYYGRPISADPAGGNDPSADPSSGVVPGGVIQGITIPAGGRTRTNQNLPLDPAGVVYAADTRQPLAGAKVELLTAAGALVPTQCVVGGINAVTTTVGTGGIDGGYSLLLNSPVPAGCPGTAEYQLRVTPPAGYALSSEIPPAAGALAIPGGCSNAAFGGVCTVQAQNAAPTGSQSTVYYLRMPLNPTAGPDVVNNHIPLDAAVRPALFVTKTGDRSRAEVGDSMRYTITVKRSDSGVGVLNTIELVDTLPAGLRYIDGTAQLDGVTLTDPTGKPGPVLRFTLKAMAPGAQQVLSYRVRVGVGAQQGTGINRARATSQPGGNCTAARGEVCSNEAQHRVQVTGGVFANEACVVGKVYSDCNHNHMQDAEEPGIPGVRLYLQDGTSFVTDVEGKYSHCGLPPRTHVLVVDQTTLPRGSRLVTSSSRNAGDAGSLFLDLKNGELHRADFIEGSCSPTVTEQVKARRARGDTGALDTEKQGGRVLKFDGKRVTAPQQATDSADQRGDAAGQGEPGAVKPRRDGGKAPPSDPGQTATGQTLNTPVSQTPTSSGATQPPARQP</sequence>
<dbReference type="InterPro" id="IPR001434">
    <property type="entry name" value="OmcB-like_DUF11"/>
</dbReference>
<keyword evidence="2" id="KW-0964">Secreted</keyword>
<evidence type="ECO:0000313" key="8">
    <source>
        <dbReference type="Proteomes" id="UP001057498"/>
    </source>
</evidence>
<evidence type="ECO:0000256" key="2">
    <source>
        <dbReference type="ARBA" id="ARBA00022525"/>
    </source>
</evidence>
<name>A0ABN6PST3_9BURK</name>
<reference evidence="7" key="1">
    <citation type="submission" date="2022-04" db="EMBL/GenBank/DDBJ databases">
        <title>Whole genome sequence of Sphaerotilus sp. FB-5.</title>
        <authorList>
            <person name="Takeda M."/>
            <person name="Narihara S."/>
            <person name="Akimoto M."/>
            <person name="Akimoto R."/>
            <person name="Nishiyashiki S."/>
            <person name="Murakami T."/>
        </authorList>
    </citation>
    <scope>NUCLEOTIDE SEQUENCE</scope>
    <source>
        <strain evidence="7">FB-5</strain>
    </source>
</reference>
<dbReference type="InterPro" id="IPR051417">
    <property type="entry name" value="SDr/BOS_complex"/>
</dbReference>
<dbReference type="InterPro" id="IPR033764">
    <property type="entry name" value="Sdr_B"/>
</dbReference>
<evidence type="ECO:0000259" key="5">
    <source>
        <dbReference type="Pfam" id="PF01345"/>
    </source>
</evidence>
<protein>
    <recommendedName>
        <fullName evidence="9">DUF11 domain-containing protein</fullName>
    </recommendedName>
</protein>
<feature type="domain" description="SD-repeat containing protein B" evidence="6">
    <location>
        <begin position="140"/>
        <end position="207"/>
    </location>
</feature>
<feature type="region of interest" description="Disordered" evidence="4">
    <location>
        <begin position="110"/>
        <end position="130"/>
    </location>
</feature>
<dbReference type="EMBL" id="AP025730">
    <property type="protein sequence ID" value="BDI06642.1"/>
    <property type="molecule type" value="Genomic_DNA"/>
</dbReference>
<feature type="compositionally biased region" description="Polar residues" evidence="4">
    <location>
        <begin position="120"/>
        <end position="130"/>
    </location>
</feature>
<dbReference type="Pfam" id="PF17210">
    <property type="entry name" value="SdrD_B"/>
    <property type="match status" value="1"/>
</dbReference>
<organism evidence="7 8">
    <name type="scientific">Sphaerotilus microaerophilus</name>
    <dbReference type="NCBI Taxonomy" id="2914710"/>
    <lineage>
        <taxon>Bacteria</taxon>
        <taxon>Pseudomonadati</taxon>
        <taxon>Pseudomonadota</taxon>
        <taxon>Betaproteobacteria</taxon>
        <taxon>Burkholderiales</taxon>
        <taxon>Sphaerotilaceae</taxon>
        <taxon>Sphaerotilus</taxon>
    </lineage>
</organism>
<keyword evidence="3" id="KW-0732">Signal</keyword>
<accession>A0ABN6PST3</accession>
<evidence type="ECO:0000256" key="1">
    <source>
        <dbReference type="ARBA" id="ARBA00004613"/>
    </source>
</evidence>
<keyword evidence="8" id="KW-1185">Reference proteome</keyword>
<evidence type="ECO:0000256" key="3">
    <source>
        <dbReference type="ARBA" id="ARBA00022729"/>
    </source>
</evidence>
<dbReference type="RefSeq" id="WP_251969896.1">
    <property type="nucleotide sequence ID" value="NZ_AP025730.1"/>
</dbReference>
<evidence type="ECO:0000256" key="4">
    <source>
        <dbReference type="SAM" id="MobiDB-lite"/>
    </source>
</evidence>
<dbReference type="InterPro" id="IPR013783">
    <property type="entry name" value="Ig-like_fold"/>
</dbReference>
<feature type="compositionally biased region" description="Polar residues" evidence="4">
    <location>
        <begin position="733"/>
        <end position="756"/>
    </location>
</feature>